<dbReference type="AlphaFoldDB" id="A0A1M4TPZ9"/>
<name>A0A1M4TPZ9_9FLAO</name>
<dbReference type="PANTHER" id="PTHR13538:SF4">
    <property type="entry name" value="N-ALPHA-ACETYLTRANSFERASE 80"/>
    <property type="match status" value="1"/>
</dbReference>
<dbReference type="PROSITE" id="PS51186">
    <property type="entry name" value="GNAT"/>
    <property type="match status" value="1"/>
</dbReference>
<feature type="domain" description="N-acetyltransferase" evidence="1">
    <location>
        <begin position="6"/>
        <end position="148"/>
    </location>
</feature>
<keyword evidence="2" id="KW-0808">Transferase</keyword>
<proteinExistence type="predicted"/>
<dbReference type="Proteomes" id="UP000184406">
    <property type="component" value="Unassembled WGS sequence"/>
</dbReference>
<accession>A0A1M4TPZ9</accession>
<evidence type="ECO:0000313" key="2">
    <source>
        <dbReference type="EMBL" id="SHE46552.1"/>
    </source>
</evidence>
<dbReference type="OrthoDB" id="273614at2"/>
<gene>
    <name evidence="2" type="ORF">SAMN03080594_101333</name>
</gene>
<dbReference type="PANTHER" id="PTHR13538">
    <property type="entry name" value="N-ACETYLTRANSFERASE 6"/>
    <property type="match status" value="1"/>
</dbReference>
<dbReference type="CDD" id="cd04301">
    <property type="entry name" value="NAT_SF"/>
    <property type="match status" value="1"/>
</dbReference>
<dbReference type="InterPro" id="IPR039840">
    <property type="entry name" value="NAA80"/>
</dbReference>
<dbReference type="Gene3D" id="3.40.630.30">
    <property type="match status" value="1"/>
</dbReference>
<dbReference type="InterPro" id="IPR016181">
    <property type="entry name" value="Acyl_CoA_acyltransferase"/>
</dbReference>
<dbReference type="Pfam" id="PF00583">
    <property type="entry name" value="Acetyltransf_1"/>
    <property type="match status" value="1"/>
</dbReference>
<dbReference type="GO" id="GO:1905502">
    <property type="term" value="F:acetyl-CoA binding"/>
    <property type="evidence" value="ECO:0007669"/>
    <property type="project" value="TreeGrafter"/>
</dbReference>
<dbReference type="RefSeq" id="WP_072860003.1">
    <property type="nucleotide sequence ID" value="NZ_FQUX01000001.1"/>
</dbReference>
<evidence type="ECO:0000313" key="3">
    <source>
        <dbReference type="Proteomes" id="UP000184406"/>
    </source>
</evidence>
<dbReference type="GO" id="GO:0008080">
    <property type="term" value="F:N-acetyltransferase activity"/>
    <property type="evidence" value="ECO:0007669"/>
    <property type="project" value="InterPro"/>
</dbReference>
<dbReference type="SUPFAM" id="SSF55729">
    <property type="entry name" value="Acyl-CoA N-acyltransferases (Nat)"/>
    <property type="match status" value="1"/>
</dbReference>
<dbReference type="InterPro" id="IPR000182">
    <property type="entry name" value="GNAT_dom"/>
</dbReference>
<organism evidence="2 3">
    <name type="scientific">Arenibacter palladensis</name>
    <dbReference type="NCBI Taxonomy" id="237373"/>
    <lineage>
        <taxon>Bacteria</taxon>
        <taxon>Pseudomonadati</taxon>
        <taxon>Bacteroidota</taxon>
        <taxon>Flavobacteriia</taxon>
        <taxon>Flavobacteriales</taxon>
        <taxon>Flavobacteriaceae</taxon>
        <taxon>Arenibacter</taxon>
    </lineage>
</organism>
<keyword evidence="3" id="KW-1185">Reference proteome</keyword>
<dbReference type="EMBL" id="FQUX01000001">
    <property type="protein sequence ID" value="SHE46552.1"/>
    <property type="molecule type" value="Genomic_DNA"/>
</dbReference>
<protein>
    <submittedName>
        <fullName evidence="2">Phosphinothricin acetyltransferase</fullName>
    </submittedName>
</protein>
<dbReference type="GO" id="GO:0005737">
    <property type="term" value="C:cytoplasm"/>
    <property type="evidence" value="ECO:0007669"/>
    <property type="project" value="TreeGrafter"/>
</dbReference>
<evidence type="ECO:0000259" key="1">
    <source>
        <dbReference type="PROSITE" id="PS51186"/>
    </source>
</evidence>
<sequence length="148" mass="16762">MKIALLQESDINPDLEQQLAGLFRQLNADIKQINLKQVLDPENPICLVYCREGNKVLGMALMCTYTVISGIKGWVEDVVVDVEHRGKGIGRKLMEKLVELGKDKGLTEILLFSADKRIEAINLYKSLGFKEKESRIYVLKTEALIKKE</sequence>
<reference evidence="3" key="1">
    <citation type="submission" date="2016-11" db="EMBL/GenBank/DDBJ databases">
        <authorList>
            <person name="Varghese N."/>
            <person name="Submissions S."/>
        </authorList>
    </citation>
    <scope>NUCLEOTIDE SEQUENCE [LARGE SCALE GENOMIC DNA]</scope>
    <source>
        <strain evidence="3">DSM 17539</strain>
    </source>
</reference>